<dbReference type="Pfam" id="PF06013">
    <property type="entry name" value="WXG100"/>
    <property type="match status" value="1"/>
</dbReference>
<organism evidence="1 2">
    <name type="scientific">Nocardia stercoris</name>
    <dbReference type="NCBI Taxonomy" id="2483361"/>
    <lineage>
        <taxon>Bacteria</taxon>
        <taxon>Bacillati</taxon>
        <taxon>Actinomycetota</taxon>
        <taxon>Actinomycetes</taxon>
        <taxon>Mycobacteriales</taxon>
        <taxon>Nocardiaceae</taxon>
        <taxon>Nocardia</taxon>
    </lineage>
</organism>
<sequence>MGNYRADLTGISTLIDDTHALEKALEDAISELDTQIESLHVSWTGDAADSHREAHTDRVSAVGDMQDALKVLRDKLTKAHTSYTEGAEAAHERWP</sequence>
<proteinExistence type="predicted"/>
<dbReference type="InterPro" id="IPR010310">
    <property type="entry name" value="T7SS_ESAT-6-like"/>
</dbReference>
<dbReference type="EMBL" id="RFFH01000021">
    <property type="protein sequence ID" value="RMI28468.1"/>
    <property type="molecule type" value="Genomic_DNA"/>
</dbReference>
<comment type="caution">
    <text evidence="1">The sequence shown here is derived from an EMBL/GenBank/DDBJ whole genome shotgun (WGS) entry which is preliminary data.</text>
</comment>
<dbReference type="Gene3D" id="1.10.287.1060">
    <property type="entry name" value="ESAT-6-like"/>
    <property type="match status" value="1"/>
</dbReference>
<evidence type="ECO:0008006" key="3">
    <source>
        <dbReference type="Google" id="ProtNLM"/>
    </source>
</evidence>
<reference evidence="1 2" key="1">
    <citation type="submission" date="2018-10" db="EMBL/GenBank/DDBJ databases">
        <title>Isolation from cow dung.</title>
        <authorList>
            <person name="Ling L."/>
        </authorList>
    </citation>
    <scope>NUCLEOTIDE SEQUENCE [LARGE SCALE GENOMIC DNA]</scope>
    <source>
        <strain evidence="1 2">NEAU-LL90</strain>
    </source>
</reference>
<dbReference type="InterPro" id="IPR036689">
    <property type="entry name" value="ESAT-6-like_sf"/>
</dbReference>
<dbReference type="AlphaFoldDB" id="A0A3M2L1P9"/>
<dbReference type="SUPFAM" id="SSF140453">
    <property type="entry name" value="EsxAB dimer-like"/>
    <property type="match status" value="1"/>
</dbReference>
<dbReference type="Proteomes" id="UP000279275">
    <property type="component" value="Unassembled WGS sequence"/>
</dbReference>
<dbReference type="RefSeq" id="WP_122191541.1">
    <property type="nucleotide sequence ID" value="NZ_RFFH01000021.1"/>
</dbReference>
<protein>
    <recommendedName>
        <fullName evidence="3">ESAT-6-like protein</fullName>
    </recommendedName>
</protein>
<gene>
    <name evidence="1" type="ORF">EBN03_30055</name>
</gene>
<dbReference type="OrthoDB" id="4380842at2"/>
<evidence type="ECO:0000313" key="2">
    <source>
        <dbReference type="Proteomes" id="UP000279275"/>
    </source>
</evidence>
<keyword evidence="2" id="KW-1185">Reference proteome</keyword>
<evidence type="ECO:0000313" key="1">
    <source>
        <dbReference type="EMBL" id="RMI28468.1"/>
    </source>
</evidence>
<accession>A0A3M2L1P9</accession>
<name>A0A3M2L1P9_9NOCA</name>